<evidence type="ECO:0000313" key="1">
    <source>
        <dbReference type="EMBL" id="PQB05931.1"/>
    </source>
</evidence>
<sequence length="343" mass="39039">MHIQSKLLLLFITWAIGFSALAQKDTLHLKSGEVLIGEVKSMAAGVLVMETSYSDSDFMIEFDKVVKLNVERRYSIVLTRGRRRFGQLKPDPEADRQLRIVQPDGSFESVKLWEIIALREVEGTFWQRTSGSIDFGYNLTKANNSNQYTLGIQLGYIGEQWTSDFKLNALRTAQDNVEDVQRTDATAEIIRIIGKRWYVLGNVSFLSNTEQAIRSRYSPSLGGGRLLVATNKLFWGVALGFTYNIENFEDPSLDKNSAEVFVNTSLNMFDFKDFSLTTGLKIYPSITESGRWRSDFDLNLKYDLPLDFYIKMGTTVNFDNQPAVEGNDFDYVFTTGVGWEFNK</sequence>
<proteinExistence type="predicted"/>
<gene>
    <name evidence="1" type="ORF">BST85_02885</name>
</gene>
<comment type="caution">
    <text evidence="1">The sequence shown here is derived from an EMBL/GenBank/DDBJ whole genome shotgun (WGS) entry which is preliminary data.</text>
</comment>
<dbReference type="Proteomes" id="UP000239800">
    <property type="component" value="Unassembled WGS sequence"/>
</dbReference>
<dbReference type="Pfam" id="PF04338">
    <property type="entry name" value="DUF481"/>
    <property type="match status" value="1"/>
</dbReference>
<accession>A0A2S7KTG5</accession>
<name>A0A2S7KTG5_9FLAO</name>
<evidence type="ECO:0008006" key="3">
    <source>
        <dbReference type="Google" id="ProtNLM"/>
    </source>
</evidence>
<dbReference type="AlphaFoldDB" id="A0A2S7KTG5"/>
<keyword evidence="2" id="KW-1185">Reference proteome</keyword>
<protein>
    <recommendedName>
        <fullName evidence="3">DUF481 domain-containing protein</fullName>
    </recommendedName>
</protein>
<reference evidence="1 2" key="1">
    <citation type="submission" date="2016-11" db="EMBL/GenBank/DDBJ databases">
        <title>Trade-off between light-utilization and light-protection in marine flavobacteria.</title>
        <authorList>
            <person name="Kumagai Y."/>
        </authorList>
    </citation>
    <scope>NUCLEOTIDE SEQUENCE [LARGE SCALE GENOMIC DNA]</scope>
    <source>
        <strain evidence="1 2">NBRC 107741</strain>
    </source>
</reference>
<evidence type="ECO:0000313" key="2">
    <source>
        <dbReference type="Proteomes" id="UP000239800"/>
    </source>
</evidence>
<dbReference type="EMBL" id="MQUB01000001">
    <property type="protein sequence ID" value="PQB05931.1"/>
    <property type="molecule type" value="Genomic_DNA"/>
</dbReference>
<dbReference type="InterPro" id="IPR007433">
    <property type="entry name" value="DUF481"/>
</dbReference>
<organism evidence="1 2">
    <name type="scientific">Aureitalea marina</name>
    <dbReference type="NCBI Taxonomy" id="930804"/>
    <lineage>
        <taxon>Bacteria</taxon>
        <taxon>Pseudomonadati</taxon>
        <taxon>Bacteroidota</taxon>
        <taxon>Flavobacteriia</taxon>
        <taxon>Flavobacteriales</taxon>
        <taxon>Flavobacteriaceae</taxon>
        <taxon>Aureitalea</taxon>
    </lineage>
</organism>